<protein>
    <recommendedName>
        <fullName evidence="4">Muramidase (Phage lambda lysozyme)</fullName>
    </recommendedName>
</protein>
<accession>A0A1I0N307</accession>
<name>A0A1I0N307_9RHOB</name>
<feature type="chain" id="PRO_5011686611" description="Muramidase (Phage lambda lysozyme)" evidence="1">
    <location>
        <begin position="22"/>
        <end position="253"/>
    </location>
</feature>
<evidence type="ECO:0000256" key="1">
    <source>
        <dbReference type="SAM" id="SignalP"/>
    </source>
</evidence>
<evidence type="ECO:0000313" key="3">
    <source>
        <dbReference type="Proteomes" id="UP000199167"/>
    </source>
</evidence>
<dbReference type="EMBL" id="FOIZ01000001">
    <property type="protein sequence ID" value="SEV95127.1"/>
    <property type="molecule type" value="Genomic_DNA"/>
</dbReference>
<evidence type="ECO:0000313" key="2">
    <source>
        <dbReference type="EMBL" id="SEV95127.1"/>
    </source>
</evidence>
<proteinExistence type="predicted"/>
<gene>
    <name evidence="2" type="ORF">SAMN04488515_0374</name>
</gene>
<dbReference type="OrthoDB" id="7851400at2"/>
<evidence type="ECO:0008006" key="4">
    <source>
        <dbReference type="Google" id="ProtNLM"/>
    </source>
</evidence>
<dbReference type="SUPFAM" id="SSF53955">
    <property type="entry name" value="Lysozyme-like"/>
    <property type="match status" value="1"/>
</dbReference>
<keyword evidence="1" id="KW-0732">Signal</keyword>
<dbReference type="Proteomes" id="UP000199167">
    <property type="component" value="Unassembled WGS sequence"/>
</dbReference>
<dbReference type="Gene3D" id="1.10.530.10">
    <property type="match status" value="1"/>
</dbReference>
<dbReference type="RefSeq" id="WP_089989557.1">
    <property type="nucleotide sequence ID" value="NZ_FOIZ01000001.1"/>
</dbReference>
<sequence length="253" mass="27493">MRIFRVYILLVCFLPTATATAESLFDAGTFAGKRGALVSAEPDFTPPEKMANAPSLFIGQTEGGMFAPFPVRAAAFPTPTDVLAASRAPVQTFGGTPVARLRHLIAQAEAGRAGYDAVQHGASIRPGKRPTDMTIAEIDQWIKDTPGQPHAIGRYQFIPATLRRLVADLGVSPQTRFTPDVQDALADLLLVEAGFHRFQRGEIARADFMHNLAKIWAGLPLPNGESYYHGYAGNKATLTWTYFDGEMARIFDG</sequence>
<dbReference type="InterPro" id="IPR023346">
    <property type="entry name" value="Lysozyme-like_dom_sf"/>
</dbReference>
<feature type="signal peptide" evidence="1">
    <location>
        <begin position="1"/>
        <end position="21"/>
    </location>
</feature>
<dbReference type="AlphaFoldDB" id="A0A1I0N307"/>
<keyword evidence="3" id="KW-1185">Reference proteome</keyword>
<dbReference type="STRING" id="364200.SAMN04488515_0374"/>
<organism evidence="2 3">
    <name type="scientific">Cognatiyoonia koreensis</name>
    <dbReference type="NCBI Taxonomy" id="364200"/>
    <lineage>
        <taxon>Bacteria</taxon>
        <taxon>Pseudomonadati</taxon>
        <taxon>Pseudomonadota</taxon>
        <taxon>Alphaproteobacteria</taxon>
        <taxon>Rhodobacterales</taxon>
        <taxon>Paracoccaceae</taxon>
        <taxon>Cognatiyoonia</taxon>
    </lineage>
</organism>
<reference evidence="2 3" key="1">
    <citation type="submission" date="2016-10" db="EMBL/GenBank/DDBJ databases">
        <authorList>
            <person name="de Groot N.N."/>
        </authorList>
    </citation>
    <scope>NUCLEOTIDE SEQUENCE [LARGE SCALE GENOMIC DNA]</scope>
    <source>
        <strain evidence="2 3">DSM 17925</strain>
    </source>
</reference>